<gene>
    <name evidence="2" type="ORF">IEN85_22205</name>
</gene>
<name>A0A927FBT4_9BACT</name>
<feature type="transmembrane region" description="Helical" evidence="1">
    <location>
        <begin position="7"/>
        <end position="29"/>
    </location>
</feature>
<feature type="transmembrane region" description="Helical" evidence="1">
    <location>
        <begin position="99"/>
        <end position="120"/>
    </location>
</feature>
<evidence type="ECO:0000313" key="3">
    <source>
        <dbReference type="Proteomes" id="UP000622317"/>
    </source>
</evidence>
<dbReference type="Proteomes" id="UP000622317">
    <property type="component" value="Unassembled WGS sequence"/>
</dbReference>
<organism evidence="2 3">
    <name type="scientific">Pelagicoccus enzymogenes</name>
    <dbReference type="NCBI Taxonomy" id="2773457"/>
    <lineage>
        <taxon>Bacteria</taxon>
        <taxon>Pseudomonadati</taxon>
        <taxon>Verrucomicrobiota</taxon>
        <taxon>Opitutia</taxon>
        <taxon>Puniceicoccales</taxon>
        <taxon>Pelagicoccaceae</taxon>
        <taxon>Pelagicoccus</taxon>
    </lineage>
</organism>
<keyword evidence="1" id="KW-0472">Membrane</keyword>
<reference evidence="2" key="1">
    <citation type="submission" date="2020-09" db="EMBL/GenBank/DDBJ databases">
        <title>Pelagicoccus enzymogenes sp. nov. with an EPS production, isolated from marine sediment.</title>
        <authorList>
            <person name="Feng X."/>
        </authorList>
    </citation>
    <scope>NUCLEOTIDE SEQUENCE</scope>
    <source>
        <strain evidence="2">NFK12</strain>
    </source>
</reference>
<evidence type="ECO:0000313" key="2">
    <source>
        <dbReference type="EMBL" id="MBD5782228.1"/>
    </source>
</evidence>
<protein>
    <submittedName>
        <fullName evidence="2">Uncharacterized protein</fullName>
    </submittedName>
</protein>
<evidence type="ECO:0000256" key="1">
    <source>
        <dbReference type="SAM" id="Phobius"/>
    </source>
</evidence>
<keyword evidence="1" id="KW-0812">Transmembrane</keyword>
<proteinExistence type="predicted"/>
<dbReference type="RefSeq" id="WP_191619307.1">
    <property type="nucleotide sequence ID" value="NZ_JACYFG010000055.1"/>
</dbReference>
<feature type="transmembrane region" description="Helical" evidence="1">
    <location>
        <begin position="75"/>
        <end position="93"/>
    </location>
</feature>
<comment type="caution">
    <text evidence="2">The sequence shown here is derived from an EMBL/GenBank/DDBJ whole genome shotgun (WGS) entry which is preliminary data.</text>
</comment>
<keyword evidence="1" id="KW-1133">Transmembrane helix</keyword>
<dbReference type="AlphaFoldDB" id="A0A927FBT4"/>
<dbReference type="EMBL" id="JACYFG010000055">
    <property type="protein sequence ID" value="MBD5782228.1"/>
    <property type="molecule type" value="Genomic_DNA"/>
</dbReference>
<sequence>MDTKLKVGYWLYALSFVAPSFDLSLWGIQIATHCALSSVALLLSGFPELLYGLAMLSLFFLNFTVLPGIELHKGLRIATMILAGLAGILPQQGPEGETLFYITMPPYLLWVASVLLINLVKIKEAHSGQTVDNKALQERPRSR</sequence>
<accession>A0A927FBT4</accession>
<feature type="transmembrane region" description="Helical" evidence="1">
    <location>
        <begin position="49"/>
        <end position="68"/>
    </location>
</feature>
<keyword evidence="3" id="KW-1185">Reference proteome</keyword>